<comment type="caution">
    <text evidence="2">The sequence shown here is derived from an EMBL/GenBank/DDBJ whole genome shotgun (WGS) entry which is preliminary data.</text>
</comment>
<name>A0A8I1E531_9PSED</name>
<dbReference type="EMBL" id="JAEILH010000025">
    <property type="protein sequence ID" value="MBI6625298.1"/>
    <property type="molecule type" value="Genomic_DNA"/>
</dbReference>
<organism evidence="2 3">
    <name type="scientific">Pseudomonas rhodesiae</name>
    <dbReference type="NCBI Taxonomy" id="76760"/>
    <lineage>
        <taxon>Bacteria</taxon>
        <taxon>Pseudomonadati</taxon>
        <taxon>Pseudomonadota</taxon>
        <taxon>Gammaproteobacteria</taxon>
        <taxon>Pseudomonadales</taxon>
        <taxon>Pseudomonadaceae</taxon>
        <taxon>Pseudomonas</taxon>
    </lineage>
</organism>
<dbReference type="RefSeq" id="WP_198712404.1">
    <property type="nucleotide sequence ID" value="NZ_JAEILH010000025.1"/>
</dbReference>
<evidence type="ECO:0000313" key="2">
    <source>
        <dbReference type="EMBL" id="MBI6625298.1"/>
    </source>
</evidence>
<evidence type="ECO:0000256" key="1">
    <source>
        <dbReference type="SAM" id="MobiDB-lite"/>
    </source>
</evidence>
<reference evidence="2" key="1">
    <citation type="submission" date="2020-12" db="EMBL/GenBank/DDBJ databases">
        <title>Comparative genomic insights into the epidemiology and virulence of plant pathogenic Pseudomonads from Turkey.</title>
        <authorList>
            <person name="Dillon M."/>
            <person name="Ruiz-Bedoya T."/>
            <person name="Bendalovic-Torma C."/>
            <person name="Guttman K.M."/>
            <person name="Kwak H."/>
            <person name="Middleton M.A."/>
            <person name="Wang P.W."/>
            <person name="Horuz S."/>
            <person name="Aysan Y."/>
            <person name="Guttman D.S."/>
        </authorList>
    </citation>
    <scope>NUCLEOTIDE SEQUENCE</scope>
    <source>
        <strain evidence="2">S5_IA_3a</strain>
    </source>
</reference>
<evidence type="ECO:0000313" key="3">
    <source>
        <dbReference type="Proteomes" id="UP000645865"/>
    </source>
</evidence>
<proteinExistence type="predicted"/>
<feature type="region of interest" description="Disordered" evidence="1">
    <location>
        <begin position="101"/>
        <end position="126"/>
    </location>
</feature>
<protein>
    <submittedName>
        <fullName evidence="2">Uncharacterized protein</fullName>
    </submittedName>
</protein>
<dbReference type="AlphaFoldDB" id="A0A8I1E531"/>
<feature type="compositionally biased region" description="Polar residues" evidence="1">
    <location>
        <begin position="117"/>
        <end position="126"/>
    </location>
</feature>
<gene>
    <name evidence="2" type="ORF">YA0853_16745</name>
</gene>
<accession>A0A8I1E531</accession>
<sequence>MIEFRVEDVDKNGNLSNETDAVAWLIKEGDNLHCTCPSRETARYALQYFKNLRIEKKYLENRAHHEIVEIEGLKYVVATQLALEAINTFKTFRELMAVVSDKKNPSTSAKVSDPKDPTSSIGKLKG</sequence>
<dbReference type="Proteomes" id="UP000645865">
    <property type="component" value="Unassembled WGS sequence"/>
</dbReference>